<reference evidence="1 2" key="1">
    <citation type="submission" date="2015-12" db="EMBL/GenBank/DDBJ databases">
        <title>Draft genome sequence of Acidibacillus ferrooxidans ITV001, isolated from a chalcopyrite acid mine drainage site in Brazil.</title>
        <authorList>
            <person name="Dall'Agnol H."/>
            <person name="Nancucheo I."/>
            <person name="Johnson B."/>
            <person name="Oliveira R."/>
            <person name="Leite L."/>
            <person name="Pylro V."/>
            <person name="Nunes G.L."/>
            <person name="Tzotzos G."/>
            <person name="Fernandes G.R."/>
            <person name="Dutra J."/>
            <person name="Orellana S.C."/>
            <person name="Oliveira G."/>
        </authorList>
    </citation>
    <scope>NUCLEOTIDE SEQUENCE [LARGE SCALE GENOMIC DNA]</scope>
    <source>
        <strain evidence="2">ITV01</strain>
    </source>
</reference>
<name>A0A101XTH0_9BACL</name>
<sequence length="70" mass="8120">MTESRLAKRVLEKDISEMLREYGAAEKRNREPPLSDGELWIACDAQRIGWHHGRSALVPRDGCFFVYKTK</sequence>
<evidence type="ECO:0000313" key="2">
    <source>
        <dbReference type="Proteomes" id="UP000053557"/>
    </source>
</evidence>
<gene>
    <name evidence="1" type="ORF">ATW55_09890</name>
</gene>
<accession>A0A101XTH0</accession>
<dbReference type="EMBL" id="LPVJ01000005">
    <property type="protein sequence ID" value="KUO97215.1"/>
    <property type="molecule type" value="Genomic_DNA"/>
</dbReference>
<evidence type="ECO:0000313" key="1">
    <source>
        <dbReference type="EMBL" id="KUO97215.1"/>
    </source>
</evidence>
<dbReference type="AlphaFoldDB" id="A0A101XTH0"/>
<organism evidence="1 2">
    <name type="scientific">Ferroacidibacillus organovorans</name>
    <dbReference type="NCBI Taxonomy" id="1765683"/>
    <lineage>
        <taxon>Bacteria</taxon>
        <taxon>Bacillati</taxon>
        <taxon>Bacillota</taxon>
        <taxon>Bacilli</taxon>
        <taxon>Bacillales</taxon>
        <taxon>Alicyclobacillaceae</taxon>
        <taxon>Ferroacidibacillus</taxon>
    </lineage>
</organism>
<dbReference type="Proteomes" id="UP000053557">
    <property type="component" value="Unassembled WGS sequence"/>
</dbReference>
<proteinExistence type="predicted"/>
<protein>
    <submittedName>
        <fullName evidence="1">Uncharacterized protein</fullName>
    </submittedName>
</protein>
<comment type="caution">
    <text evidence="1">The sequence shown here is derived from an EMBL/GenBank/DDBJ whole genome shotgun (WGS) entry which is preliminary data.</text>
</comment>
<keyword evidence="2" id="KW-1185">Reference proteome</keyword>